<dbReference type="SUPFAM" id="SSF53448">
    <property type="entry name" value="Nucleotide-diphospho-sugar transferases"/>
    <property type="match status" value="1"/>
</dbReference>
<dbReference type="GO" id="GO:0005829">
    <property type="term" value="C:cytosol"/>
    <property type="evidence" value="ECO:0007669"/>
    <property type="project" value="TreeGrafter"/>
</dbReference>
<dbReference type="EMBL" id="FNEM01000015">
    <property type="protein sequence ID" value="SDJ92079.1"/>
    <property type="molecule type" value="Genomic_DNA"/>
</dbReference>
<sequence length="269" mass="29991">MKTVACIIARTTSSRLPLKVLRSFDSERRVSMLDIISTSLKKARRVDDIFLCTSSESCDDIMEDVAEKNGIKLYRGAATAVIERMLAVAEQTQADYVIRVTGDNVFTAGDMLDEQIAQCYEQQLDYCRVVNVPLGITAEVIKVTALKDIYAKIDPEVSEYLMLFAFDPACYRCGVLKVEKDYSHFSLTVDTPADLAVGRALLRELGDRADAVSLAGVLRMLDQKPDTFKAIPMDTNIKLPYGKNVDFAAFLADQQRRIDACHVVKEVQL</sequence>
<name>A0A1G8XNA3_9GAMM</name>
<dbReference type="InterPro" id="IPR003329">
    <property type="entry name" value="Cytidylyl_trans"/>
</dbReference>
<gene>
    <name evidence="1" type="ORF">SAMN04488540_11595</name>
</gene>
<protein>
    <submittedName>
        <fullName evidence="1">Spore coat polysaccharide biosynthesis protein SpsF</fullName>
    </submittedName>
</protein>
<keyword evidence="2" id="KW-1185">Reference proteome</keyword>
<evidence type="ECO:0000313" key="2">
    <source>
        <dbReference type="Proteomes" id="UP000199527"/>
    </source>
</evidence>
<dbReference type="Proteomes" id="UP000199527">
    <property type="component" value="Unassembled WGS sequence"/>
</dbReference>
<reference evidence="2" key="1">
    <citation type="submission" date="2016-10" db="EMBL/GenBank/DDBJ databases">
        <authorList>
            <person name="Varghese N."/>
            <person name="Submissions S."/>
        </authorList>
    </citation>
    <scope>NUCLEOTIDE SEQUENCE [LARGE SCALE GENOMIC DNA]</scope>
    <source>
        <strain evidence="2">DSM 23317</strain>
    </source>
</reference>
<dbReference type="Pfam" id="PF02348">
    <property type="entry name" value="CTP_transf_3"/>
    <property type="match status" value="1"/>
</dbReference>
<dbReference type="AlphaFoldDB" id="A0A1G8XNA3"/>
<organism evidence="1 2">
    <name type="scientific">Ferrimonas sediminum</name>
    <dbReference type="NCBI Taxonomy" id="718193"/>
    <lineage>
        <taxon>Bacteria</taxon>
        <taxon>Pseudomonadati</taxon>
        <taxon>Pseudomonadota</taxon>
        <taxon>Gammaproteobacteria</taxon>
        <taxon>Alteromonadales</taxon>
        <taxon>Ferrimonadaceae</taxon>
        <taxon>Ferrimonas</taxon>
    </lineage>
</organism>
<dbReference type="PANTHER" id="PTHR42866:SF1">
    <property type="entry name" value="SPORE COAT POLYSACCHARIDE BIOSYNTHESIS PROTEIN SPSF"/>
    <property type="match status" value="1"/>
</dbReference>
<dbReference type="PANTHER" id="PTHR42866">
    <property type="entry name" value="3-DEOXY-MANNO-OCTULOSONATE CYTIDYLYLTRANSFERASE"/>
    <property type="match status" value="1"/>
</dbReference>
<accession>A0A1G8XNA3</accession>
<proteinExistence type="predicted"/>
<evidence type="ECO:0000313" key="1">
    <source>
        <dbReference type="EMBL" id="SDJ92079.1"/>
    </source>
</evidence>
<dbReference type="OrthoDB" id="9801052at2"/>
<dbReference type="InterPro" id="IPR029044">
    <property type="entry name" value="Nucleotide-diphossugar_trans"/>
</dbReference>
<dbReference type="RefSeq" id="WP_090367068.1">
    <property type="nucleotide sequence ID" value="NZ_FNEM01000015.1"/>
</dbReference>
<dbReference type="Gene3D" id="3.90.550.10">
    <property type="entry name" value="Spore Coat Polysaccharide Biosynthesis Protein SpsA, Chain A"/>
    <property type="match status" value="1"/>
</dbReference>